<dbReference type="Proteomes" id="UP000199421">
    <property type="component" value="Unassembled WGS sequence"/>
</dbReference>
<protein>
    <submittedName>
        <fullName evidence="1">Uncharacterized protein</fullName>
    </submittedName>
</protein>
<sequence>MKSAKILLTTLGIFGIIGTTLAYKVRVEYVYYKENANGQCNVATTKMMYPTTDTNIIQRRLSVAATTGPCPLIRLTAAL</sequence>
<dbReference type="AlphaFoldDB" id="A0A1H7IGN2"/>
<proteinExistence type="predicted"/>
<organism evidence="1 2">
    <name type="scientific">Olivibacter domesticus</name>
    <name type="common">Pseudosphingobacterium domesticum</name>
    <dbReference type="NCBI Taxonomy" id="407022"/>
    <lineage>
        <taxon>Bacteria</taxon>
        <taxon>Pseudomonadati</taxon>
        <taxon>Bacteroidota</taxon>
        <taxon>Sphingobacteriia</taxon>
        <taxon>Sphingobacteriales</taxon>
        <taxon>Sphingobacteriaceae</taxon>
        <taxon>Olivibacter</taxon>
    </lineage>
</organism>
<gene>
    <name evidence="1" type="ORF">SAMN05661044_00698</name>
</gene>
<name>A0A1H7IGN2_OLID1</name>
<keyword evidence="2" id="KW-1185">Reference proteome</keyword>
<reference evidence="2" key="1">
    <citation type="submission" date="2016-10" db="EMBL/GenBank/DDBJ databases">
        <authorList>
            <person name="Varghese N."/>
            <person name="Submissions S."/>
        </authorList>
    </citation>
    <scope>NUCLEOTIDE SEQUENCE [LARGE SCALE GENOMIC DNA]</scope>
    <source>
        <strain evidence="2">DSM 18733</strain>
    </source>
</reference>
<dbReference type="EMBL" id="FOAF01000001">
    <property type="protein sequence ID" value="SEK61651.1"/>
    <property type="molecule type" value="Genomic_DNA"/>
</dbReference>
<dbReference type="STRING" id="407022.SAMN05661044_00698"/>
<evidence type="ECO:0000313" key="1">
    <source>
        <dbReference type="EMBL" id="SEK61651.1"/>
    </source>
</evidence>
<accession>A0A1H7IGN2</accession>
<evidence type="ECO:0000313" key="2">
    <source>
        <dbReference type="Proteomes" id="UP000199421"/>
    </source>
</evidence>